<keyword evidence="3 5" id="KW-0378">Hydrolase</keyword>
<dbReference type="InterPro" id="IPR015500">
    <property type="entry name" value="Peptidase_S8_subtilisin-rel"/>
</dbReference>
<keyword evidence="4 5" id="KW-0720">Serine protease</keyword>
<keyword evidence="10" id="KW-1185">Reference proteome</keyword>
<dbReference type="Pfam" id="PF00082">
    <property type="entry name" value="Peptidase_S8"/>
    <property type="match status" value="1"/>
</dbReference>
<dbReference type="InterPro" id="IPR023828">
    <property type="entry name" value="Peptidase_S8_Ser-AS"/>
</dbReference>
<dbReference type="PANTHER" id="PTHR43806">
    <property type="entry name" value="PEPTIDASE S8"/>
    <property type="match status" value="1"/>
</dbReference>
<proteinExistence type="inferred from homology"/>
<dbReference type="InterPro" id="IPR034213">
    <property type="entry name" value="S8_Vpr-like"/>
</dbReference>
<dbReference type="CDD" id="cd07474">
    <property type="entry name" value="Peptidases_S8_subtilisin_Vpr-like"/>
    <property type="match status" value="1"/>
</dbReference>
<evidence type="ECO:0000256" key="7">
    <source>
        <dbReference type="SAM" id="SignalP"/>
    </source>
</evidence>
<dbReference type="InterPro" id="IPR000209">
    <property type="entry name" value="Peptidase_S8/S53_dom"/>
</dbReference>
<comment type="similarity">
    <text evidence="1 5 6">Belongs to the peptidase S8 family.</text>
</comment>
<feature type="chain" id="PRO_5045459614" evidence="7">
    <location>
        <begin position="31"/>
        <end position="1327"/>
    </location>
</feature>
<dbReference type="PANTHER" id="PTHR43806:SF65">
    <property type="entry name" value="SERINE PROTEASE APRX"/>
    <property type="match status" value="1"/>
</dbReference>
<dbReference type="Gene3D" id="3.50.30.30">
    <property type="match status" value="1"/>
</dbReference>
<dbReference type="InterPro" id="IPR023827">
    <property type="entry name" value="Peptidase_S8_Asp-AS"/>
</dbReference>
<evidence type="ECO:0000256" key="4">
    <source>
        <dbReference type="ARBA" id="ARBA00022825"/>
    </source>
</evidence>
<feature type="active site" description="Charge relay system" evidence="5">
    <location>
        <position position="296"/>
    </location>
</feature>
<reference evidence="9 10" key="1">
    <citation type="submission" date="2024-10" db="EMBL/GenBank/DDBJ databases">
        <title>The Natural Products Discovery Center: Release of the First 8490 Sequenced Strains for Exploring Actinobacteria Biosynthetic Diversity.</title>
        <authorList>
            <person name="Kalkreuter E."/>
            <person name="Kautsar S.A."/>
            <person name="Yang D."/>
            <person name="Bader C.D."/>
            <person name="Teijaro C.N."/>
            <person name="Fluegel L."/>
            <person name="Davis C.M."/>
            <person name="Simpson J.R."/>
            <person name="Lauterbach L."/>
            <person name="Steele A.D."/>
            <person name="Gui C."/>
            <person name="Meng S."/>
            <person name="Li G."/>
            <person name="Viehrig K."/>
            <person name="Ye F."/>
            <person name="Su P."/>
            <person name="Kiefer A.F."/>
            <person name="Nichols A."/>
            <person name="Cepeda A.J."/>
            <person name="Yan W."/>
            <person name="Fan B."/>
            <person name="Jiang Y."/>
            <person name="Adhikari A."/>
            <person name="Zheng C.-J."/>
            <person name="Schuster L."/>
            <person name="Cowan T.M."/>
            <person name="Smanski M.J."/>
            <person name="Chevrette M.G."/>
            <person name="De Carvalho L.P.S."/>
            <person name="Shen B."/>
        </authorList>
    </citation>
    <scope>NUCLEOTIDE SEQUENCE [LARGE SCALE GENOMIC DNA]</scope>
    <source>
        <strain evidence="9 10">NPDC021253</strain>
    </source>
</reference>
<evidence type="ECO:0000313" key="10">
    <source>
        <dbReference type="Proteomes" id="UP001611075"/>
    </source>
</evidence>
<feature type="active site" description="Charge relay system" evidence="5">
    <location>
        <position position="471"/>
    </location>
</feature>
<keyword evidence="2 5" id="KW-0645">Protease</keyword>
<dbReference type="SUPFAM" id="SSF52025">
    <property type="entry name" value="PA domain"/>
    <property type="match status" value="1"/>
</dbReference>
<dbReference type="PROSITE" id="PS00138">
    <property type="entry name" value="SUBTILASE_SER"/>
    <property type="match status" value="1"/>
</dbReference>
<evidence type="ECO:0000256" key="5">
    <source>
        <dbReference type="PROSITE-ProRule" id="PRU01240"/>
    </source>
</evidence>
<evidence type="ECO:0000256" key="3">
    <source>
        <dbReference type="ARBA" id="ARBA00022801"/>
    </source>
</evidence>
<dbReference type="InterPro" id="IPR022398">
    <property type="entry name" value="Peptidase_S8_His-AS"/>
</dbReference>
<evidence type="ECO:0000256" key="1">
    <source>
        <dbReference type="ARBA" id="ARBA00011073"/>
    </source>
</evidence>
<gene>
    <name evidence="9" type="ORF">ACH4OY_10940</name>
</gene>
<dbReference type="Gene3D" id="3.40.50.200">
    <property type="entry name" value="Peptidase S8/S53 domain"/>
    <property type="match status" value="1"/>
</dbReference>
<dbReference type="InterPro" id="IPR050131">
    <property type="entry name" value="Peptidase_S8_subtilisin-like"/>
</dbReference>
<dbReference type="PRINTS" id="PR00723">
    <property type="entry name" value="SUBTILISIN"/>
</dbReference>
<dbReference type="InterPro" id="IPR046450">
    <property type="entry name" value="PA_dom_sf"/>
</dbReference>
<evidence type="ECO:0000259" key="8">
    <source>
        <dbReference type="Pfam" id="PF00082"/>
    </source>
</evidence>
<dbReference type="PROSITE" id="PS51892">
    <property type="entry name" value="SUBTILASE"/>
    <property type="match status" value="1"/>
</dbReference>
<evidence type="ECO:0000256" key="2">
    <source>
        <dbReference type="ARBA" id="ARBA00022670"/>
    </source>
</evidence>
<comment type="caution">
    <text evidence="9">The sequence shown here is derived from an EMBL/GenBank/DDBJ whole genome shotgun (WGS) entry which is preliminary data.</text>
</comment>
<name>A0ABW7SKY6_9ACTN</name>
<sequence>MSRRRWRSRDTIVGVSVLGLVLSGAAPATARPDLPTVPAAVPAVVTPTGADPDGVAPGARRVTLITGDVVHYQVDKEGTPRVTLDPALRSGRGAMSFLQVRDGDSYFVYPSDAMPLVNAGKLDRALFDVGYLVNNGYTDDLTDELPVIAQYGTGARSANSPNASTLKARAEALPANTDVAALPSVGGAGFDVTKQQSGDFWAAVAGAQSGAGARASTLGAGLTKLWLDQRVYPTLDRSVAQIGAPEAWKVGLDGTGVKVAVLDSGIDLNHPDFGGGRIVAAVNHTSAPSIHDNFGHGTHVASIIAGSGAASNGKYRGVAPGASLMVGKVLGDYGTGSTRNVIAGMEWAAAAGADIVNMSLGGGGDHTSPQSVALNNLTSQYGTLFVVAGGNSGPNPQTLGAPGVAEAALTVAAVDRDDKTASFSSRGPRRLDHGLKPDISAPGVGIVAARSEPSIMGGAAGERYLAANGTSMAAPHVAGAAAILGQQHPDWAAKQLKPVLVSTAKDTGSRAYEQGAGRVDVARAVRQQVYATNSLDFGLITYGQTAASSRTVSYVNNSTTPVTLRLTATLSTDKGNAPAGMLTLDRETVTVPANGTADVTATVHPAAGSESTWYEGALRASAEGIEVGTAIGLYKEPQSFQVTGKLILPDGVDPAYFYPGNWVFARTDGRKDRGGAVLGGAETETTARVYGGEHAVAVLVDWFDSDGRNSAIAMQPEFDVTEDTTVTLDLRKLRKITVDTPKGSDNYQMVFGALRAGANNYGGVQGSAMVRPADGWDGWLLPTKPVRQGVFQAFSQHLLGAPQIAMSVRGPRGLDLHPRYQAADAVLPKLDGRRTLPVVYAGTGTTEDFATVDAKGKLVLLDLSDACPLIVCGEEVATRVGNAAQAGAAAVLGFGKQGHVMIGDTTWPVYSIPTMSIPVAEARTLLGRLKGGAVSVNTSGTAVSPYRYVLAFPELGRVPQKLTYRVTDRQVYRIDNRFHSDAPATVGQVWSAQHADMLVSAITRAAPRRAQSTVTEYVGPISGDVLWNRTADYTYDEPVNGVQYGPAPGANEIFTKPGRRTEAWNSQPLATGPHGSPANVLAHPWGAVACYTCRAGDTMVFNTLSLDQAGHSTQGRPGEWTLSRDGQEIPVKERGYLVSVIFFLLRIPVDTFDVPAEPGRYRLTHTATALNPQQRYATKEDAVYTFRSQRPTAETADFASCIGQTLLGRAELCQAEQILRLRYDTEVDLANQAVAGRSQEITIGGHYGNGLAAPKLTSLKMWVSTDDGANWKSVKVNKHNGKFTGRISHPKLEQTTGAVSIRVHAVDENGSTVEQTLHRAYGLRSAR</sequence>
<protein>
    <submittedName>
        <fullName evidence="9">S8 family serine peptidase</fullName>
    </submittedName>
</protein>
<dbReference type="EMBL" id="JBIRPU010000005">
    <property type="protein sequence ID" value="MFI0793201.1"/>
    <property type="molecule type" value="Genomic_DNA"/>
</dbReference>
<accession>A0ABW7SKY6</accession>
<organism evidence="9 10">
    <name type="scientific">Micromonospora rubida</name>
    <dbReference type="NCBI Taxonomy" id="2697657"/>
    <lineage>
        <taxon>Bacteria</taxon>
        <taxon>Bacillati</taxon>
        <taxon>Actinomycetota</taxon>
        <taxon>Actinomycetes</taxon>
        <taxon>Micromonosporales</taxon>
        <taxon>Micromonosporaceae</taxon>
        <taxon>Micromonospora</taxon>
    </lineage>
</organism>
<feature type="signal peptide" evidence="7">
    <location>
        <begin position="1"/>
        <end position="30"/>
    </location>
</feature>
<dbReference type="RefSeq" id="WP_396678418.1">
    <property type="nucleotide sequence ID" value="NZ_JBIRPU010000005.1"/>
</dbReference>
<evidence type="ECO:0000256" key="6">
    <source>
        <dbReference type="RuleBase" id="RU003355"/>
    </source>
</evidence>
<evidence type="ECO:0000313" key="9">
    <source>
        <dbReference type="EMBL" id="MFI0793201.1"/>
    </source>
</evidence>
<feature type="active site" description="Charge relay system" evidence="5">
    <location>
        <position position="263"/>
    </location>
</feature>
<dbReference type="PROSITE" id="PS00136">
    <property type="entry name" value="SUBTILASE_ASP"/>
    <property type="match status" value="1"/>
</dbReference>
<keyword evidence="7" id="KW-0732">Signal</keyword>
<dbReference type="PROSITE" id="PS00137">
    <property type="entry name" value="SUBTILASE_HIS"/>
    <property type="match status" value="1"/>
</dbReference>
<dbReference type="SUPFAM" id="SSF52743">
    <property type="entry name" value="Subtilisin-like"/>
    <property type="match status" value="1"/>
</dbReference>
<feature type="domain" description="Peptidase S8/S53" evidence="8">
    <location>
        <begin position="254"/>
        <end position="517"/>
    </location>
</feature>
<dbReference type="InterPro" id="IPR036852">
    <property type="entry name" value="Peptidase_S8/S53_dom_sf"/>
</dbReference>
<dbReference type="Proteomes" id="UP001611075">
    <property type="component" value="Unassembled WGS sequence"/>
</dbReference>